<evidence type="ECO:0000313" key="1">
    <source>
        <dbReference type="EMBL" id="APC46054.1"/>
    </source>
</evidence>
<dbReference type="EMBL" id="KX889068">
    <property type="protein sequence ID" value="APC46054.1"/>
    <property type="molecule type" value="Genomic_DNA"/>
</dbReference>
<name>A0A1J0GV52_9CAUD</name>
<organism evidence="1 2">
    <name type="scientific">Vibrio phage vB_VspP_pVa5</name>
    <dbReference type="NCBI Taxonomy" id="1913109"/>
    <lineage>
        <taxon>Viruses</taxon>
        <taxon>Duplodnaviria</taxon>
        <taxon>Heunggongvirae</taxon>
        <taxon>Uroviricota</taxon>
        <taxon>Caudoviricetes</taxon>
        <taxon>Schitoviridae</taxon>
        <taxon>Pontosvirinae</taxon>
        <taxon>Galateavirus</taxon>
        <taxon>Galateavirus PVA5</taxon>
    </lineage>
</organism>
<protein>
    <submittedName>
        <fullName evidence="1">N4 g55 protein</fullName>
    </submittedName>
</protein>
<sequence length="183" mass="20493">MTDTNDDLKLQALKKKADMLGLTYHPSIGMDKLKAKVDEKMAENPDKDPVSDGAIKVLDQGGEAEMKRREASKLVRVVINSRDPNKKDWPGEIFSVGNRTAGFYKKYIPYGTEWHVPQIIFNTIRDKKVQVFVSSTDSKGRKIKVPKIIPAYSYEVLNPLTAEELADLAKAQQASGRLEDGNE</sequence>
<keyword evidence="2" id="KW-1185">Reference proteome</keyword>
<dbReference type="Proteomes" id="UP000225978">
    <property type="component" value="Segment"/>
</dbReference>
<gene>
    <name evidence="1" type="ORF">vBVspPpVa5_0020</name>
</gene>
<reference evidence="1 2" key="1">
    <citation type="journal article" date="2017" name="Viruses">
        <title>Stumbling across the Same Phage: Comparative Genomics of Widespread Temperate Phages Infecting the Fish Pathogen Vibrio anguillarum.</title>
        <authorList>
            <person name="Kalatzis P.G."/>
            <person name="Rorbo N.I."/>
            <person name="Castillo D."/>
            <person name="Mauritzen J.J."/>
            <person name="Jorgensen J."/>
            <person name="Kokkari C."/>
            <person name="Zhang F."/>
            <person name="Katharios P."/>
            <person name="Middelboe M."/>
        </authorList>
    </citation>
    <scope>NUCLEOTIDE SEQUENCE [LARGE SCALE GENOMIC DNA]</scope>
</reference>
<accession>A0A1J0GV52</accession>
<evidence type="ECO:0000313" key="2">
    <source>
        <dbReference type="Proteomes" id="UP000225978"/>
    </source>
</evidence>
<proteinExistence type="predicted"/>